<accession>A0A085MSX8</accession>
<keyword evidence="4" id="KW-1185">Reference proteome</keyword>
<evidence type="ECO:0000313" key="4">
    <source>
        <dbReference type="Proteomes" id="UP000030764"/>
    </source>
</evidence>
<dbReference type="EMBL" id="KL367676">
    <property type="protein sequence ID" value="KFD60324.1"/>
    <property type="molecule type" value="Genomic_DNA"/>
</dbReference>
<gene>
    <name evidence="2" type="ORF">M513_08850</name>
    <name evidence="3" type="ORF">M514_08850</name>
</gene>
<dbReference type="Proteomes" id="UP000030764">
    <property type="component" value="Unassembled WGS sequence"/>
</dbReference>
<evidence type="ECO:0000256" key="1">
    <source>
        <dbReference type="SAM" id="Phobius"/>
    </source>
</evidence>
<reference evidence="3 4" key="1">
    <citation type="journal article" date="2014" name="Nat. Genet.">
        <title>Genome and transcriptome of the porcine whipworm Trichuris suis.</title>
        <authorList>
            <person name="Jex A.R."/>
            <person name="Nejsum P."/>
            <person name="Schwarz E.M."/>
            <person name="Hu L."/>
            <person name="Young N.D."/>
            <person name="Hall R.S."/>
            <person name="Korhonen P.K."/>
            <person name="Liao S."/>
            <person name="Thamsborg S."/>
            <person name="Xia J."/>
            <person name="Xu P."/>
            <person name="Wang S."/>
            <person name="Scheerlinck J.P."/>
            <person name="Hofmann A."/>
            <person name="Sternberg P.W."/>
            <person name="Wang J."/>
            <person name="Gasser R.B."/>
        </authorList>
    </citation>
    <scope>NUCLEOTIDE SEQUENCE [LARGE SCALE GENOMIC DNA]</scope>
    <source>
        <strain evidence="3">DCEP-RM93F</strain>
        <strain evidence="2">DCEP-RM93M</strain>
    </source>
</reference>
<keyword evidence="1" id="KW-1133">Transmembrane helix</keyword>
<evidence type="ECO:0000313" key="2">
    <source>
        <dbReference type="EMBL" id="KFD50222.1"/>
    </source>
</evidence>
<protein>
    <submittedName>
        <fullName evidence="3">Uncharacterized protein</fullName>
    </submittedName>
</protein>
<dbReference type="AlphaFoldDB" id="A0A085MSX8"/>
<proteinExistence type="predicted"/>
<sequence length="89" mass="10387">MSVAQQKYTPSNYSKWTRGNRSCRKEAWQKRSPKSGYLAYIRFFTGWGLFTFVPGIWPPAAALPLLYHSIVMIDNRVTDDPWWHGVRGH</sequence>
<evidence type="ECO:0000313" key="3">
    <source>
        <dbReference type="EMBL" id="KFD60324.1"/>
    </source>
</evidence>
<feature type="transmembrane region" description="Helical" evidence="1">
    <location>
        <begin position="37"/>
        <end position="57"/>
    </location>
</feature>
<name>A0A085MSX8_9BILA</name>
<keyword evidence="1" id="KW-0812">Transmembrane</keyword>
<dbReference type="EMBL" id="KL363256">
    <property type="protein sequence ID" value="KFD50222.1"/>
    <property type="molecule type" value="Genomic_DNA"/>
</dbReference>
<dbReference type="Proteomes" id="UP000030758">
    <property type="component" value="Unassembled WGS sequence"/>
</dbReference>
<organism evidence="3">
    <name type="scientific">Trichuris suis</name>
    <name type="common">pig whipworm</name>
    <dbReference type="NCBI Taxonomy" id="68888"/>
    <lineage>
        <taxon>Eukaryota</taxon>
        <taxon>Metazoa</taxon>
        <taxon>Ecdysozoa</taxon>
        <taxon>Nematoda</taxon>
        <taxon>Enoplea</taxon>
        <taxon>Dorylaimia</taxon>
        <taxon>Trichinellida</taxon>
        <taxon>Trichuridae</taxon>
        <taxon>Trichuris</taxon>
    </lineage>
</organism>
<keyword evidence="1" id="KW-0472">Membrane</keyword>